<protein>
    <submittedName>
        <fullName evidence="4">Signal peptidase</fullName>
    </submittedName>
</protein>
<feature type="transmembrane region" description="Helical" evidence="1">
    <location>
        <begin position="29"/>
        <end position="47"/>
    </location>
</feature>
<keyword evidence="1" id="KW-1133">Transmembrane helix</keyword>
<organism evidence="4 5">
    <name type="scientific">Thermococcus litoralis (strain ATCC 51850 / DSM 5473 / JCM 8560 / NS-C)</name>
    <dbReference type="NCBI Taxonomy" id="523849"/>
    <lineage>
        <taxon>Archaea</taxon>
        <taxon>Methanobacteriati</taxon>
        <taxon>Methanobacteriota</taxon>
        <taxon>Thermococci</taxon>
        <taxon>Thermococcales</taxon>
        <taxon>Thermococcaceae</taxon>
        <taxon>Thermococcus</taxon>
    </lineage>
</organism>
<dbReference type="AlphaFoldDB" id="H3ZL04"/>
<dbReference type="STRING" id="523849.OCC_07586"/>
<feature type="transmembrane region" description="Helical" evidence="1">
    <location>
        <begin position="224"/>
        <end position="244"/>
    </location>
</feature>
<feature type="domain" description="Peptidase A24A-predicted C-terminal archaea" evidence="3">
    <location>
        <begin position="227"/>
        <end position="337"/>
    </location>
</feature>
<dbReference type="Proteomes" id="UP000015502">
    <property type="component" value="Chromosome"/>
</dbReference>
<dbReference type="HOGENOM" id="CLU_691908_0_0_2"/>
<dbReference type="OrthoDB" id="65749at2157"/>
<dbReference type="EMBL" id="CP006670">
    <property type="protein sequence ID" value="EHR79343.1"/>
    <property type="molecule type" value="Genomic_DNA"/>
</dbReference>
<feature type="transmembrane region" description="Helical" evidence="1">
    <location>
        <begin position="185"/>
        <end position="212"/>
    </location>
</feature>
<dbReference type="Pfam" id="PF01478">
    <property type="entry name" value="Peptidase_A24"/>
    <property type="match status" value="1"/>
</dbReference>
<feature type="transmembrane region" description="Helical" evidence="1">
    <location>
        <begin position="54"/>
        <end position="74"/>
    </location>
</feature>
<reference evidence="4 5" key="1">
    <citation type="journal article" date="2012" name="J. Bacteriol.">
        <title>Genome sequence of the model hyperthermophilic archaeon Thermococcus litoralis NS-C.</title>
        <authorList>
            <person name="Gardner A.F."/>
            <person name="Kumar S."/>
            <person name="Perler F.B."/>
        </authorList>
    </citation>
    <scope>NUCLEOTIDE SEQUENCE [LARGE SCALE GENOMIC DNA]</scope>
    <source>
        <strain evidence="5">ATCC 51850 / DSM 5473 / JCM 8560 / NS-C</strain>
    </source>
</reference>
<keyword evidence="1" id="KW-0472">Membrane</keyword>
<dbReference type="PaxDb" id="523849-OCC_07586"/>
<dbReference type="GeneID" id="16550842"/>
<keyword evidence="5" id="KW-1185">Reference proteome</keyword>
<sequence>MELFLIGLGVIMGILTSYTDIKTGFIEDKHVFPIAGIGILYYLYYGIAIKHDVFYAFSGLIGLAIGFLLGYLLYLMGGWASGDVVILMGYSALFPYASSYAKIVPPYAIRYPLHGITLLFNSILAVFPFIFFYSLAVLVIRRKTAQLKGIFIDKWLKPFELALWISAAFVILRIVGKAIPPQFGVLIWAIAIVILAKLQKVGDVVGLMLFAYGAFKTPEIVYSYLKLAATFYTFKVFFSLVKVLREEVLTKKVSANELKEWDILGEWIYEKDGKIYRDRESSFDKVIRALKTLNLNALRVEYDKLIASPTAEGLRKEDIETLKALVNEGKLEDEFVVRNAMPFAPALFLGFLISVFYGDLFWWLVLKSSGL</sequence>
<evidence type="ECO:0000256" key="1">
    <source>
        <dbReference type="SAM" id="Phobius"/>
    </source>
</evidence>
<evidence type="ECO:0000259" key="3">
    <source>
        <dbReference type="Pfam" id="PF06819"/>
    </source>
</evidence>
<dbReference type="InterPro" id="IPR009639">
    <property type="entry name" value="Pept_A24A_C_arc"/>
</dbReference>
<dbReference type="KEGG" id="tlt:OCC_07586"/>
<proteinExistence type="predicted"/>
<dbReference type="GO" id="GO:0004190">
    <property type="term" value="F:aspartic-type endopeptidase activity"/>
    <property type="evidence" value="ECO:0007669"/>
    <property type="project" value="InterPro"/>
</dbReference>
<keyword evidence="1" id="KW-0812">Transmembrane</keyword>
<feature type="transmembrane region" description="Helical" evidence="1">
    <location>
        <begin position="118"/>
        <end position="140"/>
    </location>
</feature>
<feature type="transmembrane region" description="Helical" evidence="1">
    <location>
        <begin position="343"/>
        <end position="366"/>
    </location>
</feature>
<dbReference type="InterPro" id="IPR000045">
    <property type="entry name" value="Prepilin_IV_endopep_pep"/>
</dbReference>
<feature type="transmembrane region" description="Helical" evidence="1">
    <location>
        <begin position="161"/>
        <end position="179"/>
    </location>
</feature>
<accession>H3ZL04</accession>
<dbReference type="GO" id="GO:0016020">
    <property type="term" value="C:membrane"/>
    <property type="evidence" value="ECO:0007669"/>
    <property type="project" value="InterPro"/>
</dbReference>
<evidence type="ECO:0000313" key="5">
    <source>
        <dbReference type="Proteomes" id="UP000015502"/>
    </source>
</evidence>
<feature type="domain" description="Prepilin type IV endopeptidase peptidase" evidence="2">
    <location>
        <begin position="10"/>
        <end position="127"/>
    </location>
</feature>
<gene>
    <name evidence="4" type="ORF">OCC_07586</name>
</gene>
<name>H3ZL04_THELN</name>
<evidence type="ECO:0000259" key="2">
    <source>
        <dbReference type="Pfam" id="PF01478"/>
    </source>
</evidence>
<evidence type="ECO:0000313" key="4">
    <source>
        <dbReference type="EMBL" id="EHR79343.1"/>
    </source>
</evidence>
<dbReference type="Gene3D" id="1.20.120.1220">
    <property type="match status" value="1"/>
</dbReference>
<dbReference type="Pfam" id="PF06819">
    <property type="entry name" value="Arc_PepC"/>
    <property type="match status" value="1"/>
</dbReference>
<dbReference type="RefSeq" id="WP_004066949.1">
    <property type="nucleotide sequence ID" value="NC_022084.1"/>
</dbReference>